<dbReference type="Proteomes" id="UP000000238">
    <property type="component" value="Chromosome"/>
</dbReference>
<dbReference type="GO" id="GO:0046983">
    <property type="term" value="F:protein dimerization activity"/>
    <property type="evidence" value="ECO:0007669"/>
    <property type="project" value="InterPro"/>
</dbReference>
<evidence type="ECO:0000256" key="4">
    <source>
        <dbReference type="PIRSR" id="PIRSR005739-1"/>
    </source>
</evidence>
<dbReference type="AlphaFoldDB" id="Q2S9J5"/>
<dbReference type="Gene3D" id="1.10.10.10">
    <property type="entry name" value="Winged helix-like DNA-binding domain superfamily/Winged helix DNA-binding domain"/>
    <property type="match status" value="1"/>
</dbReference>
<dbReference type="PIRSF" id="PIRSF005739">
    <property type="entry name" value="O-mtase"/>
    <property type="match status" value="1"/>
</dbReference>
<dbReference type="GO" id="GO:0008171">
    <property type="term" value="F:O-methyltransferase activity"/>
    <property type="evidence" value="ECO:0007669"/>
    <property type="project" value="InterPro"/>
</dbReference>
<evidence type="ECO:0000256" key="1">
    <source>
        <dbReference type="ARBA" id="ARBA00022603"/>
    </source>
</evidence>
<keyword evidence="2 8" id="KW-0808">Transferase</keyword>
<dbReference type="GO" id="GO:0032259">
    <property type="term" value="P:methylation"/>
    <property type="evidence" value="ECO:0007669"/>
    <property type="project" value="UniProtKB-KW"/>
</dbReference>
<dbReference type="OrthoDB" id="9766840at2"/>
<keyword evidence="1 8" id="KW-0489">Methyltransferase</keyword>
<dbReference type="HOGENOM" id="CLU_005533_4_1_6"/>
<evidence type="ECO:0000313" key="7">
    <source>
        <dbReference type="EMBL" id="ABB69078.1"/>
    </source>
</evidence>
<dbReference type="PANTHER" id="PTHR43712">
    <property type="entry name" value="PUTATIVE (AFU_ORTHOLOGUE AFUA_4G14580)-RELATED"/>
    <property type="match status" value="1"/>
</dbReference>
<dbReference type="Gene3D" id="3.40.50.150">
    <property type="entry name" value="Vaccinia Virus protein VP39"/>
    <property type="match status" value="1"/>
</dbReference>
<dbReference type="KEGG" id="hch:HCH_06029"/>
<dbReference type="InterPro" id="IPR012967">
    <property type="entry name" value="COMT_dimerisation"/>
</dbReference>
<dbReference type="InterPro" id="IPR036390">
    <property type="entry name" value="WH_DNA-bd_sf"/>
</dbReference>
<gene>
    <name evidence="7" type="primary">hapF</name>
    <name evidence="8" type="ordered locus">HCH_06029</name>
</gene>
<protein>
    <submittedName>
        <fullName evidence="7">HBC O-methyl transferase</fullName>
    </submittedName>
    <submittedName>
        <fullName evidence="8">SAM-dependent methyltransferase</fullName>
    </submittedName>
</protein>
<reference evidence="7" key="2">
    <citation type="submission" date="2005-10" db="EMBL/GenBank/DDBJ databases">
        <title>Hahella chejuensis KCTC 2396 prodigiosin biosynthesis gene cluster.</title>
        <authorList>
            <person name="Kim J.F."/>
            <person name="Jeong H."/>
            <person name="Park Y."/>
            <person name="Kim D."/>
        </authorList>
    </citation>
    <scope>NUCLEOTIDE SEQUENCE</scope>
    <source>
        <strain evidence="7">KCTC 2396</strain>
    </source>
</reference>
<dbReference type="STRING" id="349521.HCH_06029"/>
<sequence>MEISKDQIVDLMMGFFKTKTLTAAFDLGLFDAMAEGPASLEDICARANAPVASGKRMLIALHAMGLLQREGDAYSLAPGAAPYLVSQSPQWLGWLGRHIDAFLYPLWSYTAQAVRDDKDQREAVFGDKRSWFDILYQNPSDVTDFQEFLGIFAKPFIDGMVEGVDFSAYSRFMDIGSGVGSLPVAVAEACPHLEIAICELPKAACYVRDKIMSGEFADRIDVVEGDVIAGTIPQQEYDLIHLGWMLHDYAPDTQLQILRNIYDALPAGGVFMASETPLDEDESGPLFTSLLSINMLVSTDGGVESTAQQYMQRFEEAGFSNVRVLRINGPRTLFVGEKV</sequence>
<dbReference type="PROSITE" id="PS51683">
    <property type="entry name" value="SAM_OMT_II"/>
    <property type="match status" value="1"/>
</dbReference>
<feature type="domain" description="O-methyltransferase C-terminal" evidence="5">
    <location>
        <begin position="107"/>
        <end position="320"/>
    </location>
</feature>
<dbReference type="eggNOG" id="COG4123">
    <property type="taxonomic scope" value="Bacteria"/>
</dbReference>
<evidence type="ECO:0000313" key="8">
    <source>
        <dbReference type="EMBL" id="ABC32679.1"/>
    </source>
</evidence>
<dbReference type="InterPro" id="IPR001077">
    <property type="entry name" value="COMT_C"/>
</dbReference>
<keyword evidence="3" id="KW-0949">S-adenosyl-L-methionine</keyword>
<name>Q2S9J5_HAHCH</name>
<dbReference type="EMBL" id="CP000155">
    <property type="protein sequence ID" value="ABC32679.1"/>
    <property type="molecule type" value="Genomic_DNA"/>
</dbReference>
<keyword evidence="9" id="KW-1185">Reference proteome</keyword>
<evidence type="ECO:0000259" key="6">
    <source>
        <dbReference type="Pfam" id="PF08100"/>
    </source>
</evidence>
<dbReference type="SUPFAM" id="SSF53335">
    <property type="entry name" value="S-adenosyl-L-methionine-dependent methyltransferases"/>
    <property type="match status" value="1"/>
</dbReference>
<feature type="active site" description="Proton acceptor" evidence="4">
    <location>
        <position position="247"/>
    </location>
</feature>
<dbReference type="eggNOG" id="COG1414">
    <property type="taxonomic scope" value="Bacteria"/>
</dbReference>
<accession>Q2S9J5</accession>
<evidence type="ECO:0000256" key="2">
    <source>
        <dbReference type="ARBA" id="ARBA00022679"/>
    </source>
</evidence>
<dbReference type="InterPro" id="IPR016461">
    <property type="entry name" value="COMT-like"/>
</dbReference>
<dbReference type="RefSeq" id="WP_011399737.1">
    <property type="nucleotide sequence ID" value="NC_007645.1"/>
</dbReference>
<dbReference type="SUPFAM" id="SSF46785">
    <property type="entry name" value="Winged helix' DNA-binding domain"/>
    <property type="match status" value="1"/>
</dbReference>
<dbReference type="Pfam" id="PF00891">
    <property type="entry name" value="Methyltransf_2"/>
    <property type="match status" value="1"/>
</dbReference>
<dbReference type="EMBL" id="DQ266254">
    <property type="protein sequence ID" value="ABB69078.1"/>
    <property type="molecule type" value="Genomic_DNA"/>
</dbReference>
<proteinExistence type="predicted"/>
<dbReference type="Pfam" id="PF08100">
    <property type="entry name" value="Dimerisation"/>
    <property type="match status" value="1"/>
</dbReference>
<dbReference type="InterPro" id="IPR036388">
    <property type="entry name" value="WH-like_DNA-bd_sf"/>
</dbReference>
<dbReference type="PANTHER" id="PTHR43712:SF2">
    <property type="entry name" value="O-METHYLTRANSFERASE CICE"/>
    <property type="match status" value="1"/>
</dbReference>
<evidence type="ECO:0000256" key="3">
    <source>
        <dbReference type="ARBA" id="ARBA00022691"/>
    </source>
</evidence>
<feature type="domain" description="O-methyltransferase dimerisation" evidence="6">
    <location>
        <begin position="10"/>
        <end position="85"/>
    </location>
</feature>
<dbReference type="InterPro" id="IPR029063">
    <property type="entry name" value="SAM-dependent_MTases_sf"/>
</dbReference>
<evidence type="ECO:0000259" key="5">
    <source>
        <dbReference type="Pfam" id="PF00891"/>
    </source>
</evidence>
<evidence type="ECO:0000313" key="9">
    <source>
        <dbReference type="Proteomes" id="UP000000238"/>
    </source>
</evidence>
<reference evidence="8 9" key="1">
    <citation type="journal article" date="2005" name="Nucleic Acids Res.">
        <title>Genomic blueprint of Hahella chejuensis, a marine microbe producing an algicidal agent.</title>
        <authorList>
            <person name="Jeong H."/>
            <person name="Yim J.H."/>
            <person name="Lee C."/>
            <person name="Choi S.-H."/>
            <person name="Park Y.K."/>
            <person name="Yoon S.H."/>
            <person name="Hur C.-G."/>
            <person name="Kang H.-Y."/>
            <person name="Kim D."/>
            <person name="Lee H.H."/>
            <person name="Park K.H."/>
            <person name="Park S.-H."/>
            <person name="Park H.-S."/>
            <person name="Lee H.K."/>
            <person name="Oh T.K."/>
            <person name="Kim J.F."/>
        </authorList>
    </citation>
    <scope>NUCLEOTIDE SEQUENCE [LARGE SCALE GENOMIC DNA]</scope>
    <source>
        <strain evidence="8 9">KCTC 2396</strain>
    </source>
</reference>
<organism evidence="8 9">
    <name type="scientific">Hahella chejuensis (strain KCTC 2396)</name>
    <dbReference type="NCBI Taxonomy" id="349521"/>
    <lineage>
        <taxon>Bacteria</taxon>
        <taxon>Pseudomonadati</taxon>
        <taxon>Pseudomonadota</taxon>
        <taxon>Gammaproteobacteria</taxon>
        <taxon>Oceanospirillales</taxon>
        <taxon>Hahellaceae</taxon>
        <taxon>Hahella</taxon>
    </lineage>
</organism>
<dbReference type="CDD" id="cd02440">
    <property type="entry name" value="AdoMet_MTases"/>
    <property type="match status" value="1"/>
</dbReference>